<accession>A0A1H3U4L5</accession>
<sequence length="91" mass="9700">MSRHLDSPLARQDPRLDISDVYLSRGTGGTTFVINVNPLSGAGACHPEGVYEFKMDTEGDAVEDIMFRVTFGEHGAPRTVGGLGGLGPPKR</sequence>
<dbReference type="EMBL" id="FNOK01000108">
    <property type="protein sequence ID" value="SDZ57416.1"/>
    <property type="molecule type" value="Genomic_DNA"/>
</dbReference>
<dbReference type="InterPro" id="IPR025566">
    <property type="entry name" value="DUF4331"/>
</dbReference>
<dbReference type="AlphaFoldDB" id="A0A1H3U4L5"/>
<protein>
    <recommendedName>
        <fullName evidence="3">DUF4331 domain-containing protein</fullName>
    </recommendedName>
</protein>
<evidence type="ECO:0000313" key="1">
    <source>
        <dbReference type="EMBL" id="SDZ57416.1"/>
    </source>
</evidence>
<dbReference type="Proteomes" id="UP000199529">
    <property type="component" value="Unassembled WGS sequence"/>
</dbReference>
<evidence type="ECO:0008006" key="3">
    <source>
        <dbReference type="Google" id="ProtNLM"/>
    </source>
</evidence>
<dbReference type="OrthoDB" id="9791748at2"/>
<keyword evidence="2" id="KW-1185">Reference proteome</keyword>
<evidence type="ECO:0000313" key="2">
    <source>
        <dbReference type="Proteomes" id="UP000199529"/>
    </source>
</evidence>
<reference evidence="2" key="1">
    <citation type="submission" date="2016-10" db="EMBL/GenBank/DDBJ databases">
        <authorList>
            <person name="Varghese N."/>
            <person name="Submissions S."/>
        </authorList>
    </citation>
    <scope>NUCLEOTIDE SEQUENCE [LARGE SCALE GENOMIC DNA]</scope>
    <source>
        <strain evidence="2">CGMCC 4.3530</strain>
    </source>
</reference>
<name>A0A1H3U4L5_9PSEU</name>
<proteinExistence type="predicted"/>
<organism evidence="1 2">
    <name type="scientific">Saccharopolyspora shandongensis</name>
    <dbReference type="NCBI Taxonomy" id="418495"/>
    <lineage>
        <taxon>Bacteria</taxon>
        <taxon>Bacillati</taxon>
        <taxon>Actinomycetota</taxon>
        <taxon>Actinomycetes</taxon>
        <taxon>Pseudonocardiales</taxon>
        <taxon>Pseudonocardiaceae</taxon>
        <taxon>Saccharopolyspora</taxon>
    </lineage>
</organism>
<dbReference type="Pfam" id="PF14224">
    <property type="entry name" value="DUF4331"/>
    <property type="match status" value="1"/>
</dbReference>
<dbReference type="STRING" id="418495.SAMN05216215_11089"/>
<gene>
    <name evidence="1" type="ORF">SAMN05216215_11089</name>
</gene>